<proteinExistence type="inferred from homology"/>
<protein>
    <recommendedName>
        <fullName evidence="9">Pyridoxal 5'-phosphate synthase subunit PdxT</fullName>
        <ecNumber evidence="9">4.3.3.6</ecNumber>
    </recommendedName>
    <alternativeName>
        <fullName evidence="9">Pdx2</fullName>
    </alternativeName>
    <alternativeName>
        <fullName evidence="9">Pyridoxal 5'-phosphate synthase glutaminase subunit</fullName>
        <ecNumber evidence="9">3.5.1.2</ecNumber>
    </alternativeName>
</protein>
<dbReference type="CDD" id="cd01749">
    <property type="entry name" value="GATase1_PB"/>
    <property type="match status" value="1"/>
</dbReference>
<sequence>MKIGVLALQGAVGEHIQMLEKAGAQAVSVKLPRELEGLDGLVMPGGESTTISKLMHQYDFMEPVRHMGQAGVPLFGTCAGLILLAGHIEGLDQAHLGLLEITVRRNAFGRQRDSFEAELDISGVAEGYKAVFIRAPSITETSPHVDVLATVADQAVMVRQGHLLGAAFHPELTEDARLHRYFVEMVRESKATPTD</sequence>
<comment type="similarity">
    <text evidence="9">Belongs to the glutaminase PdxT/SNO family.</text>
</comment>
<feature type="binding site" evidence="9 11">
    <location>
        <begin position="133"/>
        <end position="134"/>
    </location>
    <ligand>
        <name>L-glutamine</name>
        <dbReference type="ChEBI" id="CHEBI:58359"/>
    </ligand>
</feature>
<dbReference type="NCBIfam" id="TIGR03800">
    <property type="entry name" value="PLP_synth_Pdx2"/>
    <property type="match status" value="1"/>
</dbReference>
<dbReference type="GO" id="GO:0004359">
    <property type="term" value="F:glutaminase activity"/>
    <property type="evidence" value="ECO:0007669"/>
    <property type="project" value="UniProtKB-UniRule"/>
</dbReference>
<dbReference type="GO" id="GO:0008614">
    <property type="term" value="P:pyridoxine metabolic process"/>
    <property type="evidence" value="ECO:0007669"/>
    <property type="project" value="TreeGrafter"/>
</dbReference>
<dbReference type="GO" id="GO:0005829">
    <property type="term" value="C:cytosol"/>
    <property type="evidence" value="ECO:0007669"/>
    <property type="project" value="TreeGrafter"/>
</dbReference>
<evidence type="ECO:0000256" key="11">
    <source>
        <dbReference type="PIRSR" id="PIRSR005639-2"/>
    </source>
</evidence>
<dbReference type="OrthoDB" id="9810320at2"/>
<keyword evidence="4 9" id="KW-0456">Lyase</keyword>
<accession>A0A1G6QV75</accession>
<evidence type="ECO:0000256" key="5">
    <source>
        <dbReference type="ARBA" id="ARBA00047992"/>
    </source>
</evidence>
<dbReference type="GO" id="GO:0036381">
    <property type="term" value="F:pyridoxal 5'-phosphate synthase (glutamine hydrolysing) activity"/>
    <property type="evidence" value="ECO:0007669"/>
    <property type="project" value="UniProtKB-UniRule"/>
</dbReference>
<evidence type="ECO:0000256" key="3">
    <source>
        <dbReference type="ARBA" id="ARBA00022962"/>
    </source>
</evidence>
<evidence type="ECO:0000256" key="7">
    <source>
        <dbReference type="ARBA" id="ARBA00054599"/>
    </source>
</evidence>
<feature type="active site" description="Charge relay system" evidence="9 10">
    <location>
        <position position="171"/>
    </location>
</feature>
<dbReference type="HAMAP" id="MF_01615">
    <property type="entry name" value="PdxT"/>
    <property type="match status" value="1"/>
</dbReference>
<keyword evidence="3 9" id="KW-0315">Glutamine amidotransferase</keyword>
<comment type="catalytic activity">
    <reaction evidence="5 9">
        <text>aldehydo-D-ribose 5-phosphate + D-glyceraldehyde 3-phosphate + L-glutamine = pyridoxal 5'-phosphate + L-glutamate + phosphate + 3 H2O + H(+)</text>
        <dbReference type="Rhea" id="RHEA:31507"/>
        <dbReference type="ChEBI" id="CHEBI:15377"/>
        <dbReference type="ChEBI" id="CHEBI:15378"/>
        <dbReference type="ChEBI" id="CHEBI:29985"/>
        <dbReference type="ChEBI" id="CHEBI:43474"/>
        <dbReference type="ChEBI" id="CHEBI:58273"/>
        <dbReference type="ChEBI" id="CHEBI:58359"/>
        <dbReference type="ChEBI" id="CHEBI:59776"/>
        <dbReference type="ChEBI" id="CHEBI:597326"/>
        <dbReference type="EC" id="4.3.3.6"/>
    </reaction>
</comment>
<keyword evidence="1 9" id="KW-0378">Hydrolase</keyword>
<comment type="catalytic activity">
    <reaction evidence="6 9">
        <text>L-glutamine + H2O = L-glutamate + NH4(+)</text>
        <dbReference type="Rhea" id="RHEA:15889"/>
        <dbReference type="ChEBI" id="CHEBI:15377"/>
        <dbReference type="ChEBI" id="CHEBI:28938"/>
        <dbReference type="ChEBI" id="CHEBI:29985"/>
        <dbReference type="ChEBI" id="CHEBI:58359"/>
        <dbReference type="EC" id="3.5.1.2"/>
    </reaction>
</comment>
<dbReference type="Gene3D" id="3.40.50.880">
    <property type="match status" value="1"/>
</dbReference>
<dbReference type="SUPFAM" id="SSF52317">
    <property type="entry name" value="Class I glutamine amidotransferase-like"/>
    <property type="match status" value="1"/>
</dbReference>
<dbReference type="UniPathway" id="UPA00245"/>
<keyword evidence="2 9" id="KW-0663">Pyridoxal phosphate</keyword>
<feature type="active site" description="Nucleophile" evidence="9 10">
    <location>
        <position position="78"/>
    </location>
</feature>
<comment type="pathway">
    <text evidence="9">Cofactor biosynthesis; pyridoxal 5'-phosphate biosynthesis.</text>
</comment>
<dbReference type="PROSITE" id="PS51130">
    <property type="entry name" value="PDXT_SNO_2"/>
    <property type="match status" value="1"/>
</dbReference>
<dbReference type="EC" id="3.5.1.2" evidence="9"/>
<comment type="subunit">
    <text evidence="8 9">In the presence of PdxS, forms a dodecamer of heterodimers. Only shows activity in the heterodimer.</text>
</comment>
<dbReference type="PIRSF" id="PIRSF005639">
    <property type="entry name" value="Glut_amidoT_SNO"/>
    <property type="match status" value="1"/>
</dbReference>
<dbReference type="RefSeq" id="WP_091572818.1">
    <property type="nucleotide sequence ID" value="NZ_FMZA01000024.1"/>
</dbReference>
<feature type="binding site" evidence="9 11">
    <location>
        <position position="105"/>
    </location>
    <ligand>
        <name>L-glutamine</name>
        <dbReference type="ChEBI" id="CHEBI:58359"/>
    </ligand>
</feature>
<evidence type="ECO:0000313" key="13">
    <source>
        <dbReference type="Proteomes" id="UP000199387"/>
    </source>
</evidence>
<evidence type="ECO:0000256" key="4">
    <source>
        <dbReference type="ARBA" id="ARBA00023239"/>
    </source>
</evidence>
<dbReference type="Pfam" id="PF01174">
    <property type="entry name" value="SNO"/>
    <property type="match status" value="1"/>
</dbReference>
<dbReference type="GO" id="GO:1903600">
    <property type="term" value="C:glutaminase complex"/>
    <property type="evidence" value="ECO:0007669"/>
    <property type="project" value="TreeGrafter"/>
</dbReference>
<dbReference type="FunFam" id="3.40.50.880:FF:000010">
    <property type="entry name" value="uncharacterized protein LOC100176842 isoform X2"/>
    <property type="match status" value="1"/>
</dbReference>
<feature type="active site" description="Charge relay system" evidence="9 10">
    <location>
        <position position="169"/>
    </location>
</feature>
<dbReference type="AlphaFoldDB" id="A0A1G6QV75"/>
<dbReference type="PROSITE" id="PS51273">
    <property type="entry name" value="GATASE_TYPE_1"/>
    <property type="match status" value="1"/>
</dbReference>
<dbReference type="EC" id="4.3.3.6" evidence="9"/>
<evidence type="ECO:0000313" key="12">
    <source>
        <dbReference type="EMBL" id="SDC96208.1"/>
    </source>
</evidence>
<evidence type="ECO:0000256" key="2">
    <source>
        <dbReference type="ARBA" id="ARBA00022898"/>
    </source>
</evidence>
<evidence type="ECO:0000256" key="6">
    <source>
        <dbReference type="ARBA" id="ARBA00049534"/>
    </source>
</evidence>
<dbReference type="EMBL" id="FMZA01000024">
    <property type="protein sequence ID" value="SDC96208.1"/>
    <property type="molecule type" value="Genomic_DNA"/>
</dbReference>
<dbReference type="PROSITE" id="PS51274">
    <property type="entry name" value="GATASE_COBBQ"/>
    <property type="match status" value="1"/>
</dbReference>
<organism evidence="12 13">
    <name type="scientific">Melghirimyces thermohalophilus</name>
    <dbReference type="NCBI Taxonomy" id="1236220"/>
    <lineage>
        <taxon>Bacteria</taxon>
        <taxon>Bacillati</taxon>
        <taxon>Bacillota</taxon>
        <taxon>Bacilli</taxon>
        <taxon>Bacillales</taxon>
        <taxon>Thermoactinomycetaceae</taxon>
        <taxon>Melghirimyces</taxon>
    </lineage>
</organism>
<dbReference type="STRING" id="1236220.SAMN04488112_12420"/>
<dbReference type="GO" id="GO:0006543">
    <property type="term" value="P:L-glutamine catabolic process"/>
    <property type="evidence" value="ECO:0007669"/>
    <property type="project" value="UniProtKB-UniRule"/>
</dbReference>
<evidence type="ECO:0000256" key="8">
    <source>
        <dbReference type="ARBA" id="ARBA00064749"/>
    </source>
</evidence>
<evidence type="ECO:0000256" key="1">
    <source>
        <dbReference type="ARBA" id="ARBA00022801"/>
    </source>
</evidence>
<keyword evidence="13" id="KW-1185">Reference proteome</keyword>
<dbReference type="GO" id="GO:0042823">
    <property type="term" value="P:pyridoxal phosphate biosynthetic process"/>
    <property type="evidence" value="ECO:0007669"/>
    <property type="project" value="UniProtKB-UniRule"/>
</dbReference>
<evidence type="ECO:0000256" key="10">
    <source>
        <dbReference type="PIRSR" id="PIRSR005639-1"/>
    </source>
</evidence>
<dbReference type="PANTHER" id="PTHR31559:SF0">
    <property type="entry name" value="PYRIDOXAL 5'-PHOSPHATE SYNTHASE SUBUNIT SNO1-RELATED"/>
    <property type="match status" value="1"/>
</dbReference>
<dbReference type="InterPro" id="IPR029062">
    <property type="entry name" value="Class_I_gatase-like"/>
</dbReference>
<reference evidence="12 13" key="1">
    <citation type="submission" date="2016-10" db="EMBL/GenBank/DDBJ databases">
        <authorList>
            <person name="de Groot N.N."/>
        </authorList>
    </citation>
    <scope>NUCLEOTIDE SEQUENCE [LARGE SCALE GENOMIC DNA]</scope>
    <source>
        <strain evidence="12 13">DSM 45514</strain>
    </source>
</reference>
<dbReference type="PANTHER" id="PTHR31559">
    <property type="entry name" value="PYRIDOXAL 5'-PHOSPHATE SYNTHASE SUBUNIT SNO"/>
    <property type="match status" value="1"/>
</dbReference>
<evidence type="ECO:0000256" key="9">
    <source>
        <dbReference type="HAMAP-Rule" id="MF_01615"/>
    </source>
</evidence>
<dbReference type="Proteomes" id="UP000199387">
    <property type="component" value="Unassembled WGS sequence"/>
</dbReference>
<gene>
    <name evidence="9" type="primary">pdxT</name>
    <name evidence="12" type="ORF">SAMN04488112_12420</name>
</gene>
<feature type="binding site" evidence="9 11">
    <location>
        <begin position="46"/>
        <end position="48"/>
    </location>
    <ligand>
        <name>L-glutamine</name>
        <dbReference type="ChEBI" id="CHEBI:58359"/>
    </ligand>
</feature>
<dbReference type="InterPro" id="IPR002161">
    <property type="entry name" value="PdxT/SNO"/>
</dbReference>
<name>A0A1G6QV75_9BACL</name>
<comment type="function">
    <text evidence="7 9">Catalyzes the hydrolysis of glutamine to glutamate and ammonia as part of the biosynthesis of pyridoxal 5'-phosphate. The resulting ammonia molecule is channeled to the active site of PdxS.</text>
</comment>